<dbReference type="EMBL" id="VGIY01000075">
    <property type="protein sequence ID" value="MBM3317099.1"/>
    <property type="molecule type" value="Genomic_DNA"/>
</dbReference>
<gene>
    <name evidence="7" type="ORF">FJY75_04520</name>
</gene>
<evidence type="ECO:0000259" key="5">
    <source>
        <dbReference type="PROSITE" id="PS50006"/>
    </source>
</evidence>
<protein>
    <submittedName>
        <fullName evidence="7">Sigma 54-interacting transcriptional regulator</fullName>
    </submittedName>
</protein>
<dbReference type="PANTHER" id="PTHR32071">
    <property type="entry name" value="TRANSCRIPTIONAL REGULATORY PROTEIN"/>
    <property type="match status" value="1"/>
</dbReference>
<dbReference type="PROSITE" id="PS50045">
    <property type="entry name" value="SIGMA54_INTERACT_4"/>
    <property type="match status" value="1"/>
</dbReference>
<accession>A0A938BLJ7</accession>
<dbReference type="GO" id="GO:0005524">
    <property type="term" value="F:ATP binding"/>
    <property type="evidence" value="ECO:0007669"/>
    <property type="project" value="UniProtKB-KW"/>
</dbReference>
<dbReference type="Proteomes" id="UP000748308">
    <property type="component" value="Unassembled WGS sequence"/>
</dbReference>
<dbReference type="InterPro" id="IPR002078">
    <property type="entry name" value="Sigma_54_int"/>
</dbReference>
<dbReference type="Gene3D" id="1.10.8.60">
    <property type="match status" value="1"/>
</dbReference>
<dbReference type="GO" id="GO:0006355">
    <property type="term" value="P:regulation of DNA-templated transcription"/>
    <property type="evidence" value="ECO:0007669"/>
    <property type="project" value="InterPro"/>
</dbReference>
<feature type="domain" description="FHA" evidence="5">
    <location>
        <begin position="24"/>
        <end position="78"/>
    </location>
</feature>
<comment type="caution">
    <text evidence="7">The sequence shown here is derived from an EMBL/GenBank/DDBJ whole genome shotgun (WGS) entry which is preliminary data.</text>
</comment>
<dbReference type="PROSITE" id="PS00676">
    <property type="entry name" value="SIGMA54_INTERACT_2"/>
    <property type="match status" value="1"/>
</dbReference>
<dbReference type="Pfam" id="PF00158">
    <property type="entry name" value="Sigma54_activat"/>
    <property type="match status" value="1"/>
</dbReference>
<evidence type="ECO:0000256" key="1">
    <source>
        <dbReference type="ARBA" id="ARBA00022741"/>
    </source>
</evidence>
<dbReference type="CDD" id="cd00060">
    <property type="entry name" value="FHA"/>
    <property type="match status" value="1"/>
</dbReference>
<dbReference type="SUPFAM" id="SSF52540">
    <property type="entry name" value="P-loop containing nucleoside triphosphate hydrolases"/>
    <property type="match status" value="1"/>
</dbReference>
<dbReference type="Pfam" id="PF00498">
    <property type="entry name" value="FHA"/>
    <property type="match status" value="1"/>
</dbReference>
<keyword evidence="4" id="KW-0804">Transcription</keyword>
<dbReference type="PROSITE" id="PS50006">
    <property type="entry name" value="FHA_DOMAIN"/>
    <property type="match status" value="1"/>
</dbReference>
<dbReference type="Gene3D" id="1.10.10.60">
    <property type="entry name" value="Homeodomain-like"/>
    <property type="match status" value="1"/>
</dbReference>
<name>A0A938BLJ7_UNCEI</name>
<dbReference type="GO" id="GO:0043565">
    <property type="term" value="F:sequence-specific DNA binding"/>
    <property type="evidence" value="ECO:0007669"/>
    <property type="project" value="InterPro"/>
</dbReference>
<reference evidence="7" key="1">
    <citation type="submission" date="2019-03" db="EMBL/GenBank/DDBJ databases">
        <title>Lake Tanganyika Metagenome-Assembled Genomes (MAGs).</title>
        <authorList>
            <person name="Tran P."/>
        </authorList>
    </citation>
    <scope>NUCLEOTIDE SEQUENCE</scope>
    <source>
        <strain evidence="7">M_DeepCast_400m_m2_100</strain>
    </source>
</reference>
<dbReference type="Pfam" id="PF25601">
    <property type="entry name" value="AAA_lid_14"/>
    <property type="match status" value="1"/>
</dbReference>
<dbReference type="Pfam" id="PF02954">
    <property type="entry name" value="HTH_8"/>
    <property type="match status" value="1"/>
</dbReference>
<dbReference type="SUPFAM" id="SSF49879">
    <property type="entry name" value="SMAD/FHA domain"/>
    <property type="match status" value="1"/>
</dbReference>
<dbReference type="PANTHER" id="PTHR32071:SF57">
    <property type="entry name" value="C4-DICARBOXYLATE TRANSPORT TRANSCRIPTIONAL REGULATORY PROTEIN DCTD"/>
    <property type="match status" value="1"/>
</dbReference>
<feature type="domain" description="Sigma-54 factor interaction" evidence="6">
    <location>
        <begin position="299"/>
        <end position="529"/>
    </location>
</feature>
<keyword evidence="3" id="KW-0805">Transcription regulation</keyword>
<evidence type="ECO:0000259" key="6">
    <source>
        <dbReference type="PROSITE" id="PS50045"/>
    </source>
</evidence>
<dbReference type="Gene3D" id="3.40.50.300">
    <property type="entry name" value="P-loop containing nucleotide triphosphate hydrolases"/>
    <property type="match status" value="1"/>
</dbReference>
<proteinExistence type="predicted"/>
<dbReference type="InterPro" id="IPR003593">
    <property type="entry name" value="AAA+_ATPase"/>
</dbReference>
<evidence type="ECO:0000313" key="8">
    <source>
        <dbReference type="Proteomes" id="UP000748308"/>
    </source>
</evidence>
<keyword evidence="1" id="KW-0547">Nucleotide-binding</keyword>
<dbReference type="SMART" id="SM00382">
    <property type="entry name" value="AAA"/>
    <property type="match status" value="1"/>
</dbReference>
<dbReference type="InterPro" id="IPR027417">
    <property type="entry name" value="P-loop_NTPase"/>
</dbReference>
<sequence>MPQLTIHREGTFFREYVFSVTDCLALGRARSNDIVLPDPACRVSRQHAALVRAVRDTECYFIRDLGSLRSTRVSGQPIHQHLLRDGDVVEIAGYELVYSSCEHAIADLSPLRVVSKASAPDGLEQSTLMFTNQEQLKEITLTGDQTEVIESVLQATQHGASGLELLCQMLPGILKAANAQRGFVGLLRGGHAEGFDVLGRTGMSAGDQIEITEAKFMQRLAAGRVVLEQRTVLAPIFRRDAVVGFLGAECSPSAGAFGPEEGPFLVTVCRLIMTRGLNPSPQRIRQDDRRITLEWPPHMVGRSARMQKLRQAIRGAAAGDHNVLLLGESGTGKELAARAIHEGGPHRKGPFLGKNCAAIPETLAEAEIFGDAPHSGIAGADPKGSPGWFEQADGGTLFLDEIQGLSLALQDKFLRILEEREVWRLRARSATSVQVRVVAATDCELEQASVRGAFRKPFLFRFGQHVHLPPIRDRKGDVPLLAFYFLDRCTRNAGSATKTLSHRALQRLLAYDWPGNVRELESCVSSAVSEAVDRDVIFTWDFPEAVRGAAASSSAPAAAAAGITPSAAPPAGPRTMADVEKAKILEALEVTRGNISRAAQLLGYRSRQTLLNKLDRYGIPRSYGDLDAS</sequence>
<dbReference type="AlphaFoldDB" id="A0A938BLJ7"/>
<dbReference type="Gene3D" id="2.60.200.20">
    <property type="match status" value="1"/>
</dbReference>
<dbReference type="InterPro" id="IPR000253">
    <property type="entry name" value="FHA_dom"/>
</dbReference>
<dbReference type="InterPro" id="IPR009057">
    <property type="entry name" value="Homeodomain-like_sf"/>
</dbReference>
<keyword evidence="2" id="KW-0067">ATP-binding</keyword>
<dbReference type="SMART" id="SM00240">
    <property type="entry name" value="FHA"/>
    <property type="match status" value="1"/>
</dbReference>
<dbReference type="InterPro" id="IPR058031">
    <property type="entry name" value="AAA_lid_NorR"/>
</dbReference>
<organism evidence="7 8">
    <name type="scientific">Eiseniibacteriota bacterium</name>
    <dbReference type="NCBI Taxonomy" id="2212470"/>
    <lineage>
        <taxon>Bacteria</taxon>
        <taxon>Candidatus Eiseniibacteriota</taxon>
    </lineage>
</organism>
<evidence type="ECO:0000256" key="3">
    <source>
        <dbReference type="ARBA" id="ARBA00023015"/>
    </source>
</evidence>
<evidence type="ECO:0000256" key="2">
    <source>
        <dbReference type="ARBA" id="ARBA00022840"/>
    </source>
</evidence>
<dbReference type="InterPro" id="IPR002197">
    <property type="entry name" value="HTH_Fis"/>
</dbReference>
<dbReference type="InterPro" id="IPR008984">
    <property type="entry name" value="SMAD_FHA_dom_sf"/>
</dbReference>
<dbReference type="SUPFAM" id="SSF46689">
    <property type="entry name" value="Homeodomain-like"/>
    <property type="match status" value="1"/>
</dbReference>
<evidence type="ECO:0000313" key="7">
    <source>
        <dbReference type="EMBL" id="MBM3317099.1"/>
    </source>
</evidence>
<dbReference type="CDD" id="cd00009">
    <property type="entry name" value="AAA"/>
    <property type="match status" value="1"/>
</dbReference>
<dbReference type="InterPro" id="IPR025943">
    <property type="entry name" value="Sigma_54_int_dom_ATP-bd_2"/>
</dbReference>
<evidence type="ECO:0000256" key="4">
    <source>
        <dbReference type="ARBA" id="ARBA00023163"/>
    </source>
</evidence>